<dbReference type="EMBL" id="MPNX01000017">
    <property type="protein sequence ID" value="OOY34348.1"/>
    <property type="molecule type" value="Genomic_DNA"/>
</dbReference>
<evidence type="ECO:0000313" key="13">
    <source>
        <dbReference type="Proteomes" id="UP000190962"/>
    </source>
</evidence>
<evidence type="ECO:0000256" key="5">
    <source>
        <dbReference type="ARBA" id="ARBA00023274"/>
    </source>
</evidence>
<dbReference type="InterPro" id="IPR047863">
    <property type="entry name" value="Ribosomal_uS8_CS"/>
</dbReference>
<dbReference type="NCBIfam" id="NF001109">
    <property type="entry name" value="PRK00136.1"/>
    <property type="match status" value="1"/>
</dbReference>
<dbReference type="Gene3D" id="3.30.1490.10">
    <property type="match status" value="1"/>
</dbReference>
<evidence type="ECO:0000256" key="3">
    <source>
        <dbReference type="ARBA" id="ARBA00022884"/>
    </source>
</evidence>
<gene>
    <name evidence="8" type="primary">rpsH</name>
    <name evidence="11" type="ORF">BOV88_10725</name>
    <name evidence="10" type="ORF">JV46_07230</name>
</gene>
<dbReference type="GO" id="GO:0019843">
    <property type="term" value="F:rRNA binding"/>
    <property type="evidence" value="ECO:0007669"/>
    <property type="project" value="UniProtKB-UniRule"/>
</dbReference>
<dbReference type="FunFam" id="3.30.1370.30:FF:000002">
    <property type="entry name" value="30S ribosomal protein S8"/>
    <property type="match status" value="1"/>
</dbReference>
<sequence>MSMSDPVADMLTRIRNAQERQKGSVTMPASKLKSSIATLLKDEGYVSDSNISDNGGKPELTIELKYFQGAPVIDLLQRISRPGLRIYKNKDELPSVRGGLGVAIISTSKGIMSDRSARKAGHGGEVVAYVA</sequence>
<proteinExistence type="inferred from homology"/>
<comment type="subunit">
    <text evidence="7 8">Part of the 30S ribosomal subunit. Contacts proteins S5 and S12.</text>
</comment>
<reference evidence="11 13" key="2">
    <citation type="submission" date="2016-11" db="EMBL/GenBank/DDBJ databases">
        <title>Mixed transmission modes and dynamic genome evolution in an obligate animal-bacterial symbiosis.</title>
        <authorList>
            <person name="Russell S.L."/>
            <person name="Corbett-Detig R.B."/>
            <person name="Cavanaugh C.M."/>
        </authorList>
    </citation>
    <scope>NUCLEOTIDE SEQUENCE [LARGE SCALE GENOMIC DNA]</scope>
    <source>
        <strain evidence="11">MA-KB16</strain>
    </source>
</reference>
<organism evidence="10 12">
    <name type="scientific">Solemya velum gill symbiont</name>
    <dbReference type="NCBI Taxonomy" id="2340"/>
    <lineage>
        <taxon>Bacteria</taxon>
        <taxon>Pseudomonadati</taxon>
        <taxon>Pseudomonadota</taxon>
        <taxon>Gammaproteobacteria</taxon>
        <taxon>sulfur-oxidizing symbionts</taxon>
    </lineage>
</organism>
<dbReference type="OrthoDB" id="9802617at2"/>
<dbReference type="SUPFAM" id="SSF56047">
    <property type="entry name" value="Ribosomal protein S8"/>
    <property type="match status" value="1"/>
</dbReference>
<dbReference type="AlphaFoldDB" id="A0A0B0H5F7"/>
<evidence type="ECO:0000313" key="11">
    <source>
        <dbReference type="EMBL" id="OOY34348.1"/>
    </source>
</evidence>
<keyword evidence="2 8" id="KW-0699">rRNA-binding</keyword>
<dbReference type="GO" id="GO:1990904">
    <property type="term" value="C:ribonucleoprotein complex"/>
    <property type="evidence" value="ECO:0007669"/>
    <property type="project" value="UniProtKB-KW"/>
</dbReference>
<dbReference type="Proteomes" id="UP000190962">
    <property type="component" value="Unassembled WGS sequence"/>
</dbReference>
<dbReference type="PANTHER" id="PTHR11758">
    <property type="entry name" value="40S RIBOSOMAL PROTEIN S15A"/>
    <property type="match status" value="1"/>
</dbReference>
<evidence type="ECO:0000313" key="10">
    <source>
        <dbReference type="EMBL" id="KHF25428.1"/>
    </source>
</evidence>
<evidence type="ECO:0000256" key="2">
    <source>
        <dbReference type="ARBA" id="ARBA00022730"/>
    </source>
</evidence>
<dbReference type="PROSITE" id="PS00053">
    <property type="entry name" value="RIBOSOMAL_S8"/>
    <property type="match status" value="1"/>
</dbReference>
<keyword evidence="12" id="KW-1185">Reference proteome</keyword>
<evidence type="ECO:0000256" key="1">
    <source>
        <dbReference type="ARBA" id="ARBA00006471"/>
    </source>
</evidence>
<dbReference type="STRING" id="2340.JV46_07230"/>
<evidence type="ECO:0000256" key="9">
    <source>
        <dbReference type="RuleBase" id="RU003660"/>
    </source>
</evidence>
<comment type="similarity">
    <text evidence="1 8 9">Belongs to the universal ribosomal protein uS8 family.</text>
</comment>
<keyword evidence="4 8" id="KW-0689">Ribosomal protein</keyword>
<dbReference type="HAMAP" id="MF_01302_B">
    <property type="entry name" value="Ribosomal_uS8_B"/>
    <property type="match status" value="1"/>
</dbReference>
<evidence type="ECO:0000256" key="4">
    <source>
        <dbReference type="ARBA" id="ARBA00022980"/>
    </source>
</evidence>
<dbReference type="PATRIC" id="fig|2340.3.peg.2048"/>
<dbReference type="Gene3D" id="3.30.1370.30">
    <property type="match status" value="1"/>
</dbReference>
<protein>
    <recommendedName>
        <fullName evidence="6 8">Small ribosomal subunit protein uS8</fullName>
    </recommendedName>
</protein>
<dbReference type="Proteomes" id="UP000030856">
    <property type="component" value="Unassembled WGS sequence"/>
</dbReference>
<dbReference type="GO" id="GO:0005840">
    <property type="term" value="C:ribosome"/>
    <property type="evidence" value="ECO:0007669"/>
    <property type="project" value="UniProtKB-KW"/>
</dbReference>
<evidence type="ECO:0000256" key="7">
    <source>
        <dbReference type="ARBA" id="ARBA00046740"/>
    </source>
</evidence>
<comment type="caution">
    <text evidence="10">The sequence shown here is derived from an EMBL/GenBank/DDBJ whole genome shotgun (WGS) entry which is preliminary data.</text>
</comment>
<keyword evidence="5 8" id="KW-0687">Ribonucleoprotein</keyword>
<reference evidence="10 12" key="1">
    <citation type="journal article" date="2014" name="BMC Genomics">
        <title>The genome of the intracellular bacterium of the coastal bivalve, Solemya velum: a blueprint for thriving in and out of symbiosis.</title>
        <authorList>
            <person name="Dmytrenko O."/>
            <person name="Russell S.L."/>
            <person name="Loo W.T."/>
            <person name="Fontanez K.M."/>
            <person name="Liao L."/>
            <person name="Roeselers G."/>
            <person name="Sharma R."/>
            <person name="Stewart F.J."/>
            <person name="Newton I.L."/>
            <person name="Woyke T."/>
            <person name="Wu D."/>
            <person name="Lang J.M."/>
            <person name="Eisen J.A."/>
            <person name="Cavanaugh C.M."/>
        </authorList>
    </citation>
    <scope>NUCLEOTIDE SEQUENCE [LARGE SCALE GENOMIC DNA]</scope>
    <source>
        <strain evidence="10 12">WH</strain>
    </source>
</reference>
<keyword evidence="3 8" id="KW-0694">RNA-binding</keyword>
<dbReference type="Pfam" id="PF00410">
    <property type="entry name" value="Ribosomal_S8"/>
    <property type="match status" value="1"/>
</dbReference>
<evidence type="ECO:0000256" key="6">
    <source>
        <dbReference type="ARBA" id="ARBA00035258"/>
    </source>
</evidence>
<dbReference type="GeneID" id="86992338"/>
<accession>A0A0B0H5F7</accession>
<dbReference type="EMBL" id="JRAA01000002">
    <property type="protein sequence ID" value="KHF25428.1"/>
    <property type="molecule type" value="Genomic_DNA"/>
</dbReference>
<dbReference type="GO" id="GO:0003735">
    <property type="term" value="F:structural constituent of ribosome"/>
    <property type="evidence" value="ECO:0007669"/>
    <property type="project" value="InterPro"/>
</dbReference>
<evidence type="ECO:0000313" key="12">
    <source>
        <dbReference type="Proteomes" id="UP000030856"/>
    </source>
</evidence>
<name>A0A0B0H5F7_SOVGS</name>
<dbReference type="eggNOG" id="COG0096">
    <property type="taxonomic scope" value="Bacteria"/>
</dbReference>
<dbReference type="InterPro" id="IPR035987">
    <property type="entry name" value="Ribosomal_uS8_sf"/>
</dbReference>
<dbReference type="GO" id="GO:0006412">
    <property type="term" value="P:translation"/>
    <property type="evidence" value="ECO:0007669"/>
    <property type="project" value="UniProtKB-UniRule"/>
</dbReference>
<dbReference type="FunFam" id="3.30.1490.10:FF:000001">
    <property type="entry name" value="30S ribosomal protein S8"/>
    <property type="match status" value="1"/>
</dbReference>
<dbReference type="InterPro" id="IPR000630">
    <property type="entry name" value="Ribosomal_uS8"/>
</dbReference>
<dbReference type="GO" id="GO:0005737">
    <property type="term" value="C:cytoplasm"/>
    <property type="evidence" value="ECO:0007669"/>
    <property type="project" value="UniProtKB-ARBA"/>
</dbReference>
<dbReference type="RefSeq" id="WP_043117660.1">
    <property type="nucleotide sequence ID" value="NZ_JRAA01000002.1"/>
</dbReference>
<comment type="function">
    <text evidence="8">One of the primary rRNA binding proteins, it binds directly to 16S rRNA central domain where it helps coordinate assembly of the platform of the 30S subunit.</text>
</comment>
<evidence type="ECO:0000256" key="8">
    <source>
        <dbReference type="HAMAP-Rule" id="MF_01302"/>
    </source>
</evidence>